<proteinExistence type="predicted"/>
<dbReference type="AlphaFoldDB" id="A0A9Q0KKM0"/>
<evidence type="ECO:0000256" key="1">
    <source>
        <dbReference type="SAM" id="MobiDB-lite"/>
    </source>
</evidence>
<dbReference type="EMBL" id="JAMYWD010000005">
    <property type="protein sequence ID" value="KAJ4972229.1"/>
    <property type="molecule type" value="Genomic_DNA"/>
</dbReference>
<protein>
    <submittedName>
        <fullName evidence="2">Uncharacterized protein</fullName>
    </submittedName>
</protein>
<name>A0A9Q0KKM0_9MAGN</name>
<gene>
    <name evidence="2" type="ORF">NE237_005328</name>
</gene>
<evidence type="ECO:0000313" key="3">
    <source>
        <dbReference type="Proteomes" id="UP001141806"/>
    </source>
</evidence>
<evidence type="ECO:0000313" key="2">
    <source>
        <dbReference type="EMBL" id="KAJ4972229.1"/>
    </source>
</evidence>
<feature type="compositionally biased region" description="Gly residues" evidence="1">
    <location>
        <begin position="47"/>
        <end position="68"/>
    </location>
</feature>
<feature type="region of interest" description="Disordered" evidence="1">
    <location>
        <begin position="1"/>
        <end position="166"/>
    </location>
</feature>
<feature type="compositionally biased region" description="Gly residues" evidence="1">
    <location>
        <begin position="75"/>
        <end position="85"/>
    </location>
</feature>
<reference evidence="2" key="1">
    <citation type="journal article" date="2023" name="Plant J.">
        <title>The genome of the king protea, Protea cynaroides.</title>
        <authorList>
            <person name="Chang J."/>
            <person name="Duong T.A."/>
            <person name="Schoeman C."/>
            <person name="Ma X."/>
            <person name="Roodt D."/>
            <person name="Barker N."/>
            <person name="Li Z."/>
            <person name="Van de Peer Y."/>
            <person name="Mizrachi E."/>
        </authorList>
    </citation>
    <scope>NUCLEOTIDE SEQUENCE</scope>
    <source>
        <tissue evidence="2">Young leaves</tissue>
    </source>
</reference>
<sequence length="221" mass="21639">MVASRGVAVQPEGERALRGEGELVGEGLEEGALEGDGGYAPIRGRGAPRGGGGGAIRGSRGGMPGGAVEGVETSRGGGEVKGGIWRGEEGGAKRGRVVGTWIERRGCGGGGGGRGRGPRRGASSGWRGVSGSGQGKGAQRDGGKAPRGRGGVGRQEHGGRPVGAEAGCPRGVLCGRGALCKVSGGAPRASGPTLWWRGALRGQGLSAGAKGFRVGWGGRGS</sequence>
<dbReference type="Proteomes" id="UP001141806">
    <property type="component" value="Unassembled WGS sequence"/>
</dbReference>
<comment type="caution">
    <text evidence="2">The sequence shown here is derived from an EMBL/GenBank/DDBJ whole genome shotgun (WGS) entry which is preliminary data.</text>
</comment>
<keyword evidence="3" id="KW-1185">Reference proteome</keyword>
<feature type="compositionally biased region" description="Basic and acidic residues" evidence="1">
    <location>
        <begin position="12"/>
        <end position="21"/>
    </location>
</feature>
<organism evidence="2 3">
    <name type="scientific">Protea cynaroides</name>
    <dbReference type="NCBI Taxonomy" id="273540"/>
    <lineage>
        <taxon>Eukaryota</taxon>
        <taxon>Viridiplantae</taxon>
        <taxon>Streptophyta</taxon>
        <taxon>Embryophyta</taxon>
        <taxon>Tracheophyta</taxon>
        <taxon>Spermatophyta</taxon>
        <taxon>Magnoliopsida</taxon>
        <taxon>Proteales</taxon>
        <taxon>Proteaceae</taxon>
        <taxon>Protea</taxon>
    </lineage>
</organism>
<accession>A0A9Q0KKM0</accession>